<dbReference type="CDD" id="cd04301">
    <property type="entry name" value="NAT_SF"/>
    <property type="match status" value="1"/>
</dbReference>
<dbReference type="InterPro" id="IPR000182">
    <property type="entry name" value="GNAT_dom"/>
</dbReference>
<evidence type="ECO:0000259" key="1">
    <source>
        <dbReference type="PROSITE" id="PS51186"/>
    </source>
</evidence>
<keyword evidence="3" id="KW-1185">Reference proteome</keyword>
<evidence type="ECO:0000313" key="3">
    <source>
        <dbReference type="Proteomes" id="UP000019275"/>
    </source>
</evidence>
<gene>
    <name evidence="2" type="ORF">KLA_15440</name>
</gene>
<reference evidence="2 3" key="1">
    <citation type="journal article" date="2014" name="Genome Announc.">
        <title>Draft Genome Sequence of the Carrageenan-Degrading Bacterium Cellulophaga sp. Strain KL-A, Isolated from Decaying Marine Algae.</title>
        <authorList>
            <person name="Shan D."/>
            <person name="Ying J."/>
            <person name="Li X."/>
            <person name="Gao Z."/>
            <person name="Wei G."/>
            <person name="Shao Z."/>
        </authorList>
    </citation>
    <scope>NUCLEOTIDE SEQUENCE [LARGE SCALE GENOMIC DNA]</scope>
    <source>
        <strain evidence="2 3">KL-A</strain>
    </source>
</reference>
<dbReference type="EMBL" id="ARZX01000025">
    <property type="protein sequence ID" value="EWH11839.1"/>
    <property type="molecule type" value="Genomic_DNA"/>
</dbReference>
<dbReference type="PANTHER" id="PTHR13355">
    <property type="entry name" value="GLUCOSAMINE 6-PHOSPHATE N-ACETYLTRANSFERASE"/>
    <property type="match status" value="1"/>
</dbReference>
<dbReference type="InterPro" id="IPR039143">
    <property type="entry name" value="GNPNAT1-like"/>
</dbReference>
<dbReference type="PROSITE" id="PS51186">
    <property type="entry name" value="GNAT"/>
    <property type="match status" value="1"/>
</dbReference>
<feature type="domain" description="N-acetyltransferase" evidence="1">
    <location>
        <begin position="7"/>
        <end position="151"/>
    </location>
</feature>
<dbReference type="Pfam" id="PF13508">
    <property type="entry name" value="Acetyltransf_7"/>
    <property type="match status" value="1"/>
</dbReference>
<dbReference type="InterPro" id="IPR016181">
    <property type="entry name" value="Acyl_CoA_acyltransferase"/>
</dbReference>
<evidence type="ECO:0000313" key="2">
    <source>
        <dbReference type="EMBL" id="EWH11839.1"/>
    </source>
</evidence>
<comment type="caution">
    <text evidence="2">The sequence shown here is derived from an EMBL/GenBank/DDBJ whole genome shotgun (WGS) entry which is preliminary data.</text>
</comment>
<dbReference type="Gene3D" id="3.40.630.30">
    <property type="match status" value="1"/>
</dbReference>
<dbReference type="PANTHER" id="PTHR13355:SF22">
    <property type="entry name" value="SLL0786 PROTEIN"/>
    <property type="match status" value="1"/>
</dbReference>
<dbReference type="SUPFAM" id="SSF55729">
    <property type="entry name" value="Acyl-CoA N-acyltransferases (Nat)"/>
    <property type="match status" value="1"/>
</dbReference>
<protein>
    <submittedName>
        <fullName evidence="2">N-acetyltransferase GCN5</fullName>
    </submittedName>
</protein>
<dbReference type="RefSeq" id="WP_013620197.1">
    <property type="nucleotide sequence ID" value="NZ_ARZX01000025.1"/>
</dbReference>
<name>A0ABN0RKG7_9FLAO</name>
<organism evidence="2 3">
    <name type="scientific">Cellulophaga geojensis KL-A</name>
    <dbReference type="NCBI Taxonomy" id="1328323"/>
    <lineage>
        <taxon>Bacteria</taxon>
        <taxon>Pseudomonadati</taxon>
        <taxon>Bacteroidota</taxon>
        <taxon>Flavobacteriia</taxon>
        <taxon>Flavobacteriales</taxon>
        <taxon>Flavobacteriaceae</taxon>
        <taxon>Cellulophaga</taxon>
    </lineage>
</organism>
<sequence>MKDQKELTFKLISAIETYPVRHPVLRAGKPLSSCEFSGDNLKTTFHIGAYQNNQLIGVASLLQVKNTSILNVFAYQLRGMAIANEHQGKGLGKKIINYAETILKEKGVLLLWMNARVSAIPFYTKCGYTKSGSIFDIQKVGPHVVMFKKLN</sequence>
<accession>A0ABN0RKG7</accession>
<dbReference type="Proteomes" id="UP000019275">
    <property type="component" value="Unassembled WGS sequence"/>
</dbReference>
<proteinExistence type="predicted"/>